<dbReference type="InterPro" id="IPR030791">
    <property type="entry name" value="Rotatin"/>
</dbReference>
<dbReference type="GO" id="GO:0005813">
    <property type="term" value="C:centrosome"/>
    <property type="evidence" value="ECO:0007669"/>
    <property type="project" value="InterPro"/>
</dbReference>
<dbReference type="SUPFAM" id="SSF48371">
    <property type="entry name" value="ARM repeat"/>
    <property type="match status" value="2"/>
</dbReference>
<dbReference type="GO" id="GO:0036064">
    <property type="term" value="C:ciliary basal body"/>
    <property type="evidence" value="ECO:0007669"/>
    <property type="project" value="InterPro"/>
</dbReference>
<dbReference type="InterPro" id="IPR011989">
    <property type="entry name" value="ARM-like"/>
</dbReference>
<dbReference type="GO" id="GO:0007099">
    <property type="term" value="P:centriole replication"/>
    <property type="evidence" value="ECO:0007669"/>
    <property type="project" value="TreeGrafter"/>
</dbReference>
<dbReference type="GO" id="GO:0005814">
    <property type="term" value="C:centriole"/>
    <property type="evidence" value="ECO:0007669"/>
    <property type="project" value="TreeGrafter"/>
</dbReference>
<dbReference type="GO" id="GO:0010457">
    <property type="term" value="P:centriole-centriole cohesion"/>
    <property type="evidence" value="ECO:0007669"/>
    <property type="project" value="TreeGrafter"/>
</dbReference>
<protein>
    <recommendedName>
        <fullName evidence="1">Rotatin N-terminal domain-containing protein</fullName>
    </recommendedName>
</protein>
<evidence type="ECO:0000313" key="2">
    <source>
        <dbReference type="EMBL" id="KAK4876162.1"/>
    </source>
</evidence>
<evidence type="ECO:0000313" key="3">
    <source>
        <dbReference type="Proteomes" id="UP001353858"/>
    </source>
</evidence>
<dbReference type="Pfam" id="PF14726">
    <property type="entry name" value="RTTN_N"/>
    <property type="match status" value="1"/>
</dbReference>
<dbReference type="Proteomes" id="UP001353858">
    <property type="component" value="Unassembled WGS sequence"/>
</dbReference>
<gene>
    <name evidence="2" type="ORF">RN001_012584</name>
</gene>
<dbReference type="EMBL" id="JARPUR010000005">
    <property type="protein sequence ID" value="KAK4876162.1"/>
    <property type="molecule type" value="Genomic_DNA"/>
</dbReference>
<dbReference type="GO" id="GO:0032053">
    <property type="term" value="P:ciliary basal body organization"/>
    <property type="evidence" value="ECO:0007669"/>
    <property type="project" value="TreeGrafter"/>
</dbReference>
<proteinExistence type="predicted"/>
<keyword evidence="3" id="KW-1185">Reference proteome</keyword>
<dbReference type="PANTHER" id="PTHR31691:SF1">
    <property type="entry name" value="ROTATIN"/>
    <property type="match status" value="1"/>
</dbReference>
<dbReference type="PANTHER" id="PTHR31691">
    <property type="entry name" value="ROTATIN"/>
    <property type="match status" value="1"/>
</dbReference>
<dbReference type="Gene3D" id="1.25.10.10">
    <property type="entry name" value="Leucine-rich Repeat Variant"/>
    <property type="match status" value="3"/>
</dbReference>
<evidence type="ECO:0000259" key="1">
    <source>
        <dbReference type="Pfam" id="PF14726"/>
    </source>
</evidence>
<name>A0AAN7P434_9COLE</name>
<accession>A0AAN7P434</accession>
<dbReference type="InterPro" id="IPR016024">
    <property type="entry name" value="ARM-type_fold"/>
</dbReference>
<sequence length="2187" mass="246549">MTDSFISSVHIQKLGHKLQEIRERALFNIISKLENGFVYDNDLARSREILSKLFQWFEFKECSHEEDVLKLIRRILTSDSGATLIKHYGFKIICDEIRQMRSRIDTRLYREVNELLAIVENCTDQQVDIPPLLSEVPLSYRTGDDALSPYPIVGATATPIEGLVHQSSSLEQQMGIPGTSNEALGDLSPIEDENNNFSLRWQPLIASDRHVLESVEQALKHPSDPSALLHSCEFFFDVMLQDFPAEVFLQRPAIILLFLDYIKASVSTRLTNSILSCFLKLTKCIKIRIHYYSDPSTYTSKENTINDMDNANYSPTSNRNSPYMSNLKVPHTTALTENTELLKSKQLLVPQYCFITMISIFDFISIKPKTVRGNSDKQKQNGNLALVLLDELISLLSLLLTSNAWGNKTAPNVVELLRVFEKVLRKFAEAIDHFRLEVTSDESNVISRISFLRLLCNCSNLLTNLIPIDAADQILPKSMKNALSDCLLDPALSRLYPSTHETILQFVKGFGGHFEADAVSKYRDVNQVCNSMTSAINFFRNYASLPFTEAIKLAKEAVKSLDFLKNVSFISSIIQLCSDHLPACVQEEFLETTEDVVLKLLAHNNKEICEQTYKECEKRVIAAIGPKYNTSGTGAPGSQVLFLLRPSILIEITLHGLTATNKTILKCADNILVHILKCKILVIEDIWNKVIQAVIPVLSLLACFANKKTALGRTVTGIMDPDIGKSLLMPPIEVLKGNLCLLYVHDRIIHEEALSRLLWILTSQHNSHDLLPRLNSLQNKSLSNIFCIQKTVTVNKGRSTQQFYQASALYQVLEMLETQNIEPMIRRSALTQVSVMVEDPRLHYTFLERNGVNTILSAMESALNENDYKDYVDCVIPSISILKSLCLYSSGVRQDLSNNFDGLCNILRGLFVFSSEERMRQDGNTLLCLLLFHPFMLGSPSNMDLSLPHLVTNRMSLPFTCKEHWHTSKHASPDIAKSLMSDKWCKNSIQIHWNSVWFGGFSELLKWNEVQYSKEDSSQFHTSLHLTSSDLEMLKSSSIDYGVSKCLTNIQNGTCHVTTVDNINKLERFVCGIKLFINISMFFSYIHLLVLTKNDGHKDILKHPWETSFYRFLNAPPSTQEDMLLLISILKFLGQLIPIYTAQDERCWIVNILKTPGHLLPNLLQVESAPDYEIKLMHQELLNLITVCLKDEQHYMDLHSSKFKDKVTSNWLHIIRIISENLKLGESQHFYNLSYLDCILSCLVHLTSSLGWSNCKRDLLPQEPIPNLINALCELISAFHCGKGSAAADSLMGLSITRHITLILNHLIMEMQYTGVKGWELCFLSDSEENIIYSLCTLWLSRDIVLRASVLQLLAGLAISPRASVQLVQDVKDVKYGSNIWESMLTILLNNDEASIVRENAANVLFNLLSHYCNGGNEQHFSGQCKKSAVLLLLDLLDEFKFYSELNVILENLVHKPVININNLRNTPDAFFKDDFASVSSVPVNAKSTKSTNTKMAITPSFVKNIALFIHNLLLLGDKIINNLQEHGVVKMLFRCLLRPYSDVKNTKDLAFYCDILEMNTAICVVLSKAVGNNSICLNTVLHTRDCINVLLSLLNPNIYYIKLPQLVYLRNQLWTEIFILIGTLLDDSTCKTNVISNALPVVTYALNECGYEPFLQALCESISSNASLDLQHSALLSLTSLLRAEGDISDIQEEEIILSPSPSMKTILDTIKTPRTPLVKDTVAEKIEPEVEVLWQRNRHSLSEKHSANKFENMYFNVISNKLAEMTKKRSKSEDFEPIKKELQSDSLMAGAQLCKILLRLYDASTLKNKDKKRSMIVNTLTSILAVSNEAKKLALQNGLMELIVQQLKEIHVKLSLESVAYLRRLSDKKRICPVLKEVGGLMGLVTNFMLGDESVKASASVLGFADAIHKLWVWFCVDRSLLLDTLKMLCTFTSDCFLAAQCLPLTSAIAGTGPRKVLSNLSLLHEIVILISKEMDLISSSHDLTILELLFGVLHNSCSAIECRNVLMKSNLLQSLSRLHPAKTKKQKIWQAVESIWLEFLITLTGYNEGQLSVAKAADALEIVMMLTSSPKLSNRTSAMSVLRNIAFCHSNRPRLINSPDFIKILQTKLINGCMEEKIVTVTIIWALIANNQRAKLILKCAGLDTKLQELIKRISLSCDQVITQSNLHMMYSVLGILKEGEKVR</sequence>
<feature type="domain" description="Rotatin N-terminal" evidence="1">
    <location>
        <begin position="20"/>
        <end position="116"/>
    </location>
</feature>
<comment type="caution">
    <text evidence="2">The sequence shown here is derived from an EMBL/GenBank/DDBJ whole genome shotgun (WGS) entry which is preliminary data.</text>
</comment>
<reference evidence="3" key="1">
    <citation type="submission" date="2023-01" db="EMBL/GenBank/DDBJ databases">
        <title>Key to firefly adult light organ development and bioluminescence: homeobox transcription factors regulate luciferase expression and transportation to peroxisome.</title>
        <authorList>
            <person name="Fu X."/>
        </authorList>
    </citation>
    <scope>NUCLEOTIDE SEQUENCE [LARGE SCALE GENOMIC DNA]</scope>
</reference>
<organism evidence="2 3">
    <name type="scientific">Aquatica leii</name>
    <dbReference type="NCBI Taxonomy" id="1421715"/>
    <lineage>
        <taxon>Eukaryota</taxon>
        <taxon>Metazoa</taxon>
        <taxon>Ecdysozoa</taxon>
        <taxon>Arthropoda</taxon>
        <taxon>Hexapoda</taxon>
        <taxon>Insecta</taxon>
        <taxon>Pterygota</taxon>
        <taxon>Neoptera</taxon>
        <taxon>Endopterygota</taxon>
        <taxon>Coleoptera</taxon>
        <taxon>Polyphaga</taxon>
        <taxon>Elateriformia</taxon>
        <taxon>Elateroidea</taxon>
        <taxon>Lampyridae</taxon>
        <taxon>Luciolinae</taxon>
        <taxon>Aquatica</taxon>
    </lineage>
</organism>
<dbReference type="InterPro" id="IPR029249">
    <property type="entry name" value="Rotatin_N"/>
</dbReference>